<comment type="caution">
    <text evidence="1">The sequence shown here is derived from an EMBL/GenBank/DDBJ whole genome shotgun (WGS) entry which is preliminary data.</text>
</comment>
<organism evidence="1 2">
    <name type="scientific">Ligilactobacillus ubinensis</name>
    <dbReference type="NCBI Taxonomy" id="2876789"/>
    <lineage>
        <taxon>Bacteria</taxon>
        <taxon>Bacillati</taxon>
        <taxon>Bacillota</taxon>
        <taxon>Bacilli</taxon>
        <taxon>Lactobacillales</taxon>
        <taxon>Lactobacillaceae</taxon>
        <taxon>Ligilactobacillus</taxon>
    </lineage>
</organism>
<dbReference type="EMBL" id="JAIULA010000010">
    <property type="protein sequence ID" value="MCP0886926.1"/>
    <property type="molecule type" value="Genomic_DNA"/>
</dbReference>
<accession>A0A9X2FLI4</accession>
<dbReference type="AlphaFoldDB" id="A0A9X2FLI4"/>
<reference evidence="1 2" key="1">
    <citation type="journal article" date="2023" name="Int. J. Syst. Evol. Microbiol.">
        <title>Ligilactobacillus ubinensis sp. nov., a novel species isolated from the wild ferment of a durian fruit (Durio zibethinus).</title>
        <authorList>
            <person name="Heng Y.C."/>
            <person name="Menon N."/>
            <person name="Chen B."/>
            <person name="Loo B.Z.L."/>
            <person name="Wong G.W.J."/>
            <person name="Lim A.C.H."/>
            <person name="Silvaraju S."/>
            <person name="Kittelmann S."/>
        </authorList>
    </citation>
    <scope>NUCLEOTIDE SEQUENCE [LARGE SCALE GENOMIC DNA]</scope>
    <source>
        <strain evidence="1 2">WILCCON 0076</strain>
    </source>
</reference>
<evidence type="ECO:0000313" key="2">
    <source>
        <dbReference type="Proteomes" id="UP001139006"/>
    </source>
</evidence>
<gene>
    <name evidence="1" type="ORF">LB941_06215</name>
</gene>
<keyword evidence="2" id="KW-1185">Reference proteome</keyword>
<evidence type="ECO:0000313" key="1">
    <source>
        <dbReference type="EMBL" id="MCP0886926.1"/>
    </source>
</evidence>
<proteinExistence type="predicted"/>
<name>A0A9X2FLI4_9LACO</name>
<dbReference type="RefSeq" id="WP_253360395.1">
    <property type="nucleotide sequence ID" value="NZ_JAIULA010000010.1"/>
</dbReference>
<sequence length="119" mass="13912">MIEDLYPVAVQYGVDAERFWGMSFKEVMIQTLANRKNRIDEMKFRAMMDHQQANLIAFAFNDPNKMPKPEEAYPFLRDEKQKQAEQAPEWKKDQMQLMAQAARVKAFNKLKKGGTEHGT</sequence>
<dbReference type="Proteomes" id="UP001139006">
    <property type="component" value="Unassembled WGS sequence"/>
</dbReference>
<protein>
    <submittedName>
        <fullName evidence="1">Uncharacterized protein</fullName>
    </submittedName>
</protein>